<evidence type="ECO:0000313" key="2">
    <source>
        <dbReference type="EMBL" id="KUG26474.1"/>
    </source>
</evidence>
<dbReference type="AlphaFoldDB" id="A0A0W8FZZ2"/>
<evidence type="ECO:0000256" key="1">
    <source>
        <dbReference type="SAM" id="MobiDB-lite"/>
    </source>
</evidence>
<comment type="caution">
    <text evidence="2">The sequence shown here is derived from an EMBL/GenBank/DDBJ whole genome shotgun (WGS) entry which is preliminary data.</text>
</comment>
<feature type="region of interest" description="Disordered" evidence="1">
    <location>
        <begin position="22"/>
        <end position="41"/>
    </location>
</feature>
<accession>A0A0W8FZZ2</accession>
<proteinExistence type="predicted"/>
<name>A0A0W8FZZ2_9ZZZZ</name>
<sequence length="41" mass="4753">MLGINFIVDILSYLKAFTQRAAEKTPRTTEEMPVNQIRNEN</sequence>
<gene>
    <name evidence="2" type="ORF">ASZ90_003676</name>
</gene>
<organism evidence="2">
    <name type="scientific">hydrocarbon metagenome</name>
    <dbReference type="NCBI Taxonomy" id="938273"/>
    <lineage>
        <taxon>unclassified sequences</taxon>
        <taxon>metagenomes</taxon>
        <taxon>ecological metagenomes</taxon>
    </lineage>
</organism>
<protein>
    <submittedName>
        <fullName evidence="2">Uncharacterized protein</fullName>
    </submittedName>
</protein>
<reference evidence="2" key="1">
    <citation type="journal article" date="2015" name="Proc. Natl. Acad. Sci. U.S.A.">
        <title>Networks of energetic and metabolic interactions define dynamics in microbial communities.</title>
        <authorList>
            <person name="Embree M."/>
            <person name="Liu J.K."/>
            <person name="Al-Bassam M.M."/>
            <person name="Zengler K."/>
        </authorList>
    </citation>
    <scope>NUCLEOTIDE SEQUENCE</scope>
</reference>
<dbReference type="EMBL" id="LNQE01000458">
    <property type="protein sequence ID" value="KUG26474.1"/>
    <property type="molecule type" value="Genomic_DNA"/>
</dbReference>